<sequence>WDIAQYKKEEWELQALALRLFAITPHSASCKHSFLILGWFYNQRHTNLTAERAEGMCKLYTFYITNTKQELPCYAVDIPENLLQINIDASEVYTLNIMNSIDIGLQIFNVDRKANDEIIISPRRQTIILDSQHNDFDIETLAKNMSMEIDNDEYS</sequence>
<accession>A0ACA9Q798</accession>
<evidence type="ECO:0000313" key="2">
    <source>
        <dbReference type="Proteomes" id="UP000789366"/>
    </source>
</evidence>
<evidence type="ECO:0000313" key="1">
    <source>
        <dbReference type="EMBL" id="CAG8732030.1"/>
    </source>
</evidence>
<organism evidence="1 2">
    <name type="scientific">Cetraspora pellucida</name>
    <dbReference type="NCBI Taxonomy" id="1433469"/>
    <lineage>
        <taxon>Eukaryota</taxon>
        <taxon>Fungi</taxon>
        <taxon>Fungi incertae sedis</taxon>
        <taxon>Mucoromycota</taxon>
        <taxon>Glomeromycotina</taxon>
        <taxon>Glomeromycetes</taxon>
        <taxon>Diversisporales</taxon>
        <taxon>Gigasporaceae</taxon>
        <taxon>Cetraspora</taxon>
    </lineage>
</organism>
<proteinExistence type="predicted"/>
<keyword evidence="2" id="KW-1185">Reference proteome</keyword>
<name>A0ACA9Q798_9GLOM</name>
<dbReference type="EMBL" id="CAJVPW010033825">
    <property type="protein sequence ID" value="CAG8732030.1"/>
    <property type="molecule type" value="Genomic_DNA"/>
</dbReference>
<feature type="non-terminal residue" evidence="1">
    <location>
        <position position="1"/>
    </location>
</feature>
<gene>
    <name evidence="1" type="ORF">SPELUC_LOCUS13182</name>
</gene>
<dbReference type="Proteomes" id="UP000789366">
    <property type="component" value="Unassembled WGS sequence"/>
</dbReference>
<reference evidence="1" key="1">
    <citation type="submission" date="2021-06" db="EMBL/GenBank/DDBJ databases">
        <authorList>
            <person name="Kallberg Y."/>
            <person name="Tangrot J."/>
            <person name="Rosling A."/>
        </authorList>
    </citation>
    <scope>NUCLEOTIDE SEQUENCE</scope>
    <source>
        <strain evidence="1">28 12/20/2015</strain>
    </source>
</reference>
<protein>
    <submittedName>
        <fullName evidence="1">4321_t:CDS:1</fullName>
    </submittedName>
</protein>
<comment type="caution">
    <text evidence="1">The sequence shown here is derived from an EMBL/GenBank/DDBJ whole genome shotgun (WGS) entry which is preliminary data.</text>
</comment>